<keyword evidence="2" id="KW-0378">Hydrolase</keyword>
<reference evidence="3" key="1">
    <citation type="submission" date="2017-02" db="EMBL/GenBank/DDBJ databases">
        <title>Natronthermophilus aegyptiacus gen. nov.,sp. nov., an aerobic, extremely halophilic alkalithermophilic archaeon isolated from the athalassohaline Wadi An Natrun, Egypt.</title>
        <authorList>
            <person name="Zhao B."/>
        </authorList>
    </citation>
    <scope>NUCLEOTIDE SEQUENCE [LARGE SCALE GENOMIC DNA]</scope>
    <source>
        <strain evidence="3">JW/NM-HA 15</strain>
    </source>
</reference>
<accession>A0A2Z2HX23</accession>
<dbReference type="KEGG" id="naj:B1756_03160"/>
<feature type="compositionally biased region" description="Low complexity" evidence="1">
    <location>
        <begin position="148"/>
        <end position="162"/>
    </location>
</feature>
<proteinExistence type="predicted"/>
<dbReference type="GO" id="GO:0016787">
    <property type="term" value="F:hydrolase activity"/>
    <property type="evidence" value="ECO:0007669"/>
    <property type="project" value="UniProtKB-KW"/>
</dbReference>
<dbReference type="Proteomes" id="UP000250088">
    <property type="component" value="Chromosome"/>
</dbReference>
<dbReference type="Pfam" id="PF01955">
    <property type="entry name" value="CbiZ"/>
    <property type="match status" value="1"/>
</dbReference>
<dbReference type="AlphaFoldDB" id="A0A2Z2HX23"/>
<evidence type="ECO:0000256" key="1">
    <source>
        <dbReference type="SAM" id="MobiDB-lite"/>
    </source>
</evidence>
<name>A0A2Z2HX23_9EURY</name>
<sequence length="283" mass="29038">MVEPATDEASVPYAGVRRDGVLQVRHPGAEWLSSGANGGRFRADCAYNVAVPEGWNRTDLETYVAERLERAGFPPASEPGREYGRVLEVPALLTGVEMADVRGARCGPVTAYATAGISNPARLPMEPPGGRFPDASEGGDVATKPDSLDSSADDPASSDQPPGWGTVNVIVGTTRSLADGALANLLAVAAEAKAATLLAVTDVPGTTTDAIVAGYDPEGEPTQFTGSGTVVGTAARACVREAVRASLEAHYAGRDSSPQGAAIDAPYGVSTDVEAAVFEPDAR</sequence>
<evidence type="ECO:0000313" key="2">
    <source>
        <dbReference type="EMBL" id="ARS91652.1"/>
    </source>
</evidence>
<organism evidence="2 3">
    <name type="scientific">Natrarchaeobaculum aegyptiacum</name>
    <dbReference type="NCBI Taxonomy" id="745377"/>
    <lineage>
        <taxon>Archaea</taxon>
        <taxon>Methanobacteriati</taxon>
        <taxon>Methanobacteriota</taxon>
        <taxon>Stenosarchaea group</taxon>
        <taxon>Halobacteria</taxon>
        <taxon>Halobacteriales</taxon>
        <taxon>Natrialbaceae</taxon>
        <taxon>Natrarchaeobaculum</taxon>
    </lineage>
</organism>
<dbReference type="InterPro" id="IPR002808">
    <property type="entry name" value="AdoCbi_amidolase"/>
</dbReference>
<protein>
    <submittedName>
        <fullName evidence="2">Adenosylcobinamide amidohydrolase</fullName>
    </submittedName>
</protein>
<dbReference type="PANTHER" id="PTHR35336:SF5">
    <property type="entry name" value="ADENOSYLCOBINAMIDE AMIDOHYDROLASE"/>
    <property type="match status" value="1"/>
</dbReference>
<gene>
    <name evidence="2" type="ORF">B1756_03160</name>
</gene>
<dbReference type="EMBL" id="CP019893">
    <property type="protein sequence ID" value="ARS91652.1"/>
    <property type="molecule type" value="Genomic_DNA"/>
</dbReference>
<evidence type="ECO:0000313" key="3">
    <source>
        <dbReference type="Proteomes" id="UP000250088"/>
    </source>
</evidence>
<keyword evidence="3" id="KW-1185">Reference proteome</keyword>
<dbReference type="InterPro" id="IPR052209">
    <property type="entry name" value="CbiZ"/>
</dbReference>
<dbReference type="PANTHER" id="PTHR35336">
    <property type="entry name" value="ADENOSYLCOBINAMIDE AMIDOHYDROLASE"/>
    <property type="match status" value="1"/>
</dbReference>
<feature type="region of interest" description="Disordered" evidence="1">
    <location>
        <begin position="119"/>
        <end position="165"/>
    </location>
</feature>